<evidence type="ECO:0000313" key="8">
    <source>
        <dbReference type="Proteomes" id="UP000288197"/>
    </source>
</evidence>
<sequence length="81" mass="9100">MLIVLFVIAVLILLFVPNLVKQTDNINNQGNQALTKVIETQSEMYFMDNNKRPGSTDDLLKGGYISEDQKTKADELEIAVK</sequence>
<organism evidence="7 8">
    <name type="scientific">Vagococcus fluvialis</name>
    <dbReference type="NCBI Taxonomy" id="2738"/>
    <lineage>
        <taxon>Bacteria</taxon>
        <taxon>Bacillati</taxon>
        <taxon>Bacillota</taxon>
        <taxon>Bacilli</taxon>
        <taxon>Lactobacillales</taxon>
        <taxon>Enterococcaceae</taxon>
        <taxon>Vagococcus</taxon>
    </lineage>
</organism>
<gene>
    <name evidence="7" type="ORF">CBF32_03460</name>
</gene>
<dbReference type="NCBIfam" id="NF040999">
    <property type="entry name" value="pilin_ComGC"/>
    <property type="match status" value="1"/>
</dbReference>
<evidence type="ECO:0000256" key="4">
    <source>
        <dbReference type="ARBA" id="ARBA00022692"/>
    </source>
</evidence>
<evidence type="ECO:0000256" key="6">
    <source>
        <dbReference type="ARBA" id="ARBA00023136"/>
    </source>
</evidence>
<keyword evidence="2" id="KW-1003">Cell membrane</keyword>
<dbReference type="InterPro" id="IPR045584">
    <property type="entry name" value="Pilin-like"/>
</dbReference>
<keyword evidence="5" id="KW-1133">Transmembrane helix</keyword>
<evidence type="ECO:0000256" key="5">
    <source>
        <dbReference type="ARBA" id="ARBA00022989"/>
    </source>
</evidence>
<reference evidence="7 8" key="1">
    <citation type="submission" date="2017-05" db="EMBL/GenBank/DDBJ databases">
        <title>Vagococcus spp. assemblies.</title>
        <authorList>
            <person name="Gulvik C.A."/>
        </authorList>
    </citation>
    <scope>NUCLEOTIDE SEQUENCE [LARGE SCALE GENOMIC DNA]</scope>
    <source>
        <strain evidence="7 8">NCFB 2497</strain>
    </source>
</reference>
<evidence type="ECO:0000313" key="7">
    <source>
        <dbReference type="EMBL" id="RSU04015.1"/>
    </source>
</evidence>
<comment type="subcellular location">
    <subcellularLocation>
        <location evidence="1">Cell membrane</location>
        <topology evidence="1">Single-pass membrane protein</topology>
    </subcellularLocation>
</comment>
<dbReference type="Proteomes" id="UP000288197">
    <property type="component" value="Unassembled WGS sequence"/>
</dbReference>
<dbReference type="InterPro" id="IPR016940">
    <property type="entry name" value="ComGC"/>
</dbReference>
<protein>
    <submittedName>
        <fullName evidence="7">Uncharacterized protein</fullName>
    </submittedName>
</protein>
<dbReference type="GO" id="GO:0005886">
    <property type="term" value="C:plasma membrane"/>
    <property type="evidence" value="ECO:0007669"/>
    <property type="project" value="UniProtKB-SubCell"/>
</dbReference>
<dbReference type="EMBL" id="NGJX01000003">
    <property type="protein sequence ID" value="RSU04015.1"/>
    <property type="molecule type" value="Genomic_DNA"/>
</dbReference>
<accession>A0A369B033</accession>
<dbReference type="SUPFAM" id="SSF54523">
    <property type="entry name" value="Pili subunits"/>
    <property type="match status" value="1"/>
</dbReference>
<keyword evidence="8" id="KW-1185">Reference proteome</keyword>
<evidence type="ECO:0000256" key="3">
    <source>
        <dbReference type="ARBA" id="ARBA00022481"/>
    </source>
</evidence>
<proteinExistence type="predicted"/>
<keyword evidence="4" id="KW-0812">Transmembrane</keyword>
<dbReference type="RefSeq" id="WP_206172106.1">
    <property type="nucleotide sequence ID" value="NZ_CP081466.1"/>
</dbReference>
<dbReference type="GO" id="GO:0030420">
    <property type="term" value="P:establishment of competence for transformation"/>
    <property type="evidence" value="ECO:0007669"/>
    <property type="project" value="InterPro"/>
</dbReference>
<comment type="caution">
    <text evidence="7">The sequence shown here is derived from an EMBL/GenBank/DDBJ whole genome shotgun (WGS) entry which is preliminary data.</text>
</comment>
<dbReference type="Gene3D" id="3.30.700.10">
    <property type="entry name" value="Glycoprotein, Type 4 Pilin"/>
    <property type="match status" value="1"/>
</dbReference>
<dbReference type="AlphaFoldDB" id="A0A369B033"/>
<keyword evidence="3" id="KW-0488">Methylation</keyword>
<evidence type="ECO:0000256" key="2">
    <source>
        <dbReference type="ARBA" id="ARBA00022475"/>
    </source>
</evidence>
<keyword evidence="6" id="KW-0472">Membrane</keyword>
<name>A0A369B033_9ENTE</name>
<evidence type="ECO:0000256" key="1">
    <source>
        <dbReference type="ARBA" id="ARBA00004162"/>
    </source>
</evidence>